<dbReference type="Proteomes" id="UP000014760">
    <property type="component" value="Unassembled WGS sequence"/>
</dbReference>
<dbReference type="HOGENOM" id="CLU_027228_4_0_1"/>
<feature type="domain" description="Ig-like" evidence="1">
    <location>
        <begin position="105"/>
        <end position="192"/>
    </location>
</feature>
<dbReference type="InterPro" id="IPR003599">
    <property type="entry name" value="Ig_sub"/>
</dbReference>
<evidence type="ECO:0000313" key="3">
    <source>
        <dbReference type="Proteomes" id="UP000014760"/>
    </source>
</evidence>
<dbReference type="SMART" id="SM00409">
    <property type="entry name" value="IG"/>
    <property type="match status" value="3"/>
</dbReference>
<dbReference type="OrthoDB" id="9972932at2759"/>
<dbReference type="InterPro" id="IPR013783">
    <property type="entry name" value="Ig-like_fold"/>
</dbReference>
<reference evidence="3" key="2">
    <citation type="journal article" date="2013" name="Nature">
        <title>Insights into bilaterian evolution from three spiralian genomes.</title>
        <authorList>
            <person name="Simakov O."/>
            <person name="Marletaz F."/>
            <person name="Cho S.J."/>
            <person name="Edsinger-Gonzales E."/>
            <person name="Havlak P."/>
            <person name="Hellsten U."/>
            <person name="Kuo D.H."/>
            <person name="Larsson T."/>
            <person name="Lv J."/>
            <person name="Arendt D."/>
            <person name="Savage R."/>
            <person name="Osoegawa K."/>
            <person name="de Jong P."/>
            <person name="Grimwood J."/>
            <person name="Chapman J.A."/>
            <person name="Shapiro H."/>
            <person name="Aerts A."/>
            <person name="Otillar R.P."/>
            <person name="Terry A.Y."/>
            <person name="Boore J.L."/>
            <person name="Grigoriev I.V."/>
            <person name="Lindberg D.R."/>
            <person name="Seaver E.C."/>
            <person name="Weisblat D.A."/>
            <person name="Putnam N.H."/>
            <person name="Rokhsar D.S."/>
        </authorList>
    </citation>
    <scope>NUCLEOTIDE SEQUENCE</scope>
    <source>
        <strain evidence="3">I ESC-2004</strain>
    </source>
</reference>
<dbReference type="PANTHER" id="PTHR45080:SF33">
    <property type="entry name" value="IG-LIKE DOMAIN-CONTAINING PROTEIN"/>
    <property type="match status" value="1"/>
</dbReference>
<reference evidence="2" key="3">
    <citation type="submission" date="2015-06" db="UniProtKB">
        <authorList>
            <consortium name="EnsemblMetazoa"/>
        </authorList>
    </citation>
    <scope>IDENTIFICATION</scope>
</reference>
<accession>X1ZGW8</accession>
<dbReference type="Pfam" id="PF13927">
    <property type="entry name" value="Ig_3"/>
    <property type="match status" value="1"/>
</dbReference>
<sequence>MGVTGRLVCVVINQMDNPVYWIHKWTQTTISTDDKIVIDDAHNTIVNGWPKYQVERTYSGERIIYTIIVNRLEPRDAGLYTCQILVRGSNEHPSKDGEMVVLIPPAVIMSVTSNTISVEENDKVNLTCGASGYPTPNITWVRVNGGLLPNEELRHQGTFYSIDPVQKEDRGVYRCLADNNVRPPAVHDATLTVIFRPTARAVQSSYGQAENRMFDITIECRIAGWPEPDLQWYKVLSGGSLSPINNDDKHTINILLNHANILDPNERWFQMVIRSVQANDFGDYVCKGCNDLGCGEGVVNLFATSECQGPNCPPEQDVPSKSPTSALSFSILLLISVLFIIN</sequence>
<dbReference type="InterPro" id="IPR013098">
    <property type="entry name" value="Ig_I-set"/>
</dbReference>
<evidence type="ECO:0000313" key="2">
    <source>
        <dbReference type="EnsemblMetazoa" id="CapteP184217"/>
    </source>
</evidence>
<dbReference type="GO" id="GO:0007156">
    <property type="term" value="P:homophilic cell adhesion via plasma membrane adhesion molecules"/>
    <property type="evidence" value="ECO:0007669"/>
    <property type="project" value="TreeGrafter"/>
</dbReference>
<dbReference type="EnsemblMetazoa" id="CapteT184217">
    <property type="protein sequence ID" value="CapteP184217"/>
    <property type="gene ID" value="CapteG184217"/>
</dbReference>
<reference evidence="3" key="1">
    <citation type="submission" date="2012-12" db="EMBL/GenBank/DDBJ databases">
        <authorList>
            <person name="Hellsten U."/>
            <person name="Grimwood J."/>
            <person name="Chapman J.A."/>
            <person name="Shapiro H."/>
            <person name="Aerts A."/>
            <person name="Otillar R.P."/>
            <person name="Terry A.Y."/>
            <person name="Boore J.L."/>
            <person name="Simakov O."/>
            <person name="Marletaz F."/>
            <person name="Cho S.-J."/>
            <person name="Edsinger-Gonzales E."/>
            <person name="Havlak P."/>
            <person name="Kuo D.-H."/>
            <person name="Larsson T."/>
            <person name="Lv J."/>
            <person name="Arendt D."/>
            <person name="Savage R."/>
            <person name="Osoegawa K."/>
            <person name="de Jong P."/>
            <person name="Lindberg D.R."/>
            <person name="Seaver E.C."/>
            <person name="Weisblat D.A."/>
            <person name="Putnam N.H."/>
            <person name="Grigoriev I.V."/>
            <person name="Rokhsar D.S."/>
        </authorList>
    </citation>
    <scope>NUCLEOTIDE SEQUENCE</scope>
    <source>
        <strain evidence="3">I ESC-2004</strain>
    </source>
</reference>
<protein>
    <recommendedName>
        <fullName evidence="1">Ig-like domain-containing protein</fullName>
    </recommendedName>
</protein>
<dbReference type="Gene3D" id="2.60.40.10">
    <property type="entry name" value="Immunoglobulins"/>
    <property type="match status" value="3"/>
</dbReference>
<dbReference type="GO" id="GO:0043025">
    <property type="term" value="C:neuronal cell body"/>
    <property type="evidence" value="ECO:0007669"/>
    <property type="project" value="TreeGrafter"/>
</dbReference>
<dbReference type="GO" id="GO:0050808">
    <property type="term" value="P:synapse organization"/>
    <property type="evidence" value="ECO:0007669"/>
    <property type="project" value="TreeGrafter"/>
</dbReference>
<organism evidence="2 3">
    <name type="scientific">Capitella teleta</name>
    <name type="common">Polychaete worm</name>
    <dbReference type="NCBI Taxonomy" id="283909"/>
    <lineage>
        <taxon>Eukaryota</taxon>
        <taxon>Metazoa</taxon>
        <taxon>Spiralia</taxon>
        <taxon>Lophotrochozoa</taxon>
        <taxon>Annelida</taxon>
        <taxon>Polychaeta</taxon>
        <taxon>Sedentaria</taxon>
        <taxon>Scolecida</taxon>
        <taxon>Capitellidae</taxon>
        <taxon>Capitella</taxon>
    </lineage>
</organism>
<dbReference type="GO" id="GO:0008046">
    <property type="term" value="F:axon guidance receptor activity"/>
    <property type="evidence" value="ECO:0007669"/>
    <property type="project" value="TreeGrafter"/>
</dbReference>
<dbReference type="InterPro" id="IPR003598">
    <property type="entry name" value="Ig_sub2"/>
</dbReference>
<dbReference type="InterPro" id="IPR007110">
    <property type="entry name" value="Ig-like_dom"/>
</dbReference>
<dbReference type="OMA" id="SWARENN"/>
<dbReference type="PANTHER" id="PTHR45080">
    <property type="entry name" value="CONTACTIN 5"/>
    <property type="match status" value="1"/>
</dbReference>
<dbReference type="Pfam" id="PF07679">
    <property type="entry name" value="I-set"/>
    <property type="match status" value="1"/>
</dbReference>
<dbReference type="SMART" id="SM00408">
    <property type="entry name" value="IGc2"/>
    <property type="match status" value="2"/>
</dbReference>
<name>X1ZGW8_CAPTE</name>
<dbReference type="GO" id="GO:0030424">
    <property type="term" value="C:axon"/>
    <property type="evidence" value="ECO:0007669"/>
    <property type="project" value="TreeGrafter"/>
</dbReference>
<feature type="domain" description="Ig-like" evidence="1">
    <location>
        <begin position="197"/>
        <end position="286"/>
    </location>
</feature>
<dbReference type="AlphaFoldDB" id="X1ZGW8"/>
<evidence type="ECO:0000259" key="1">
    <source>
        <dbReference type="PROSITE" id="PS50835"/>
    </source>
</evidence>
<feature type="domain" description="Ig-like" evidence="1">
    <location>
        <begin position="1"/>
        <end position="84"/>
    </location>
</feature>
<dbReference type="EMBL" id="AMQN01000190">
    <property type="status" value="NOT_ANNOTATED_CDS"/>
    <property type="molecule type" value="Genomic_DNA"/>
</dbReference>
<dbReference type="InterPro" id="IPR036179">
    <property type="entry name" value="Ig-like_dom_sf"/>
</dbReference>
<dbReference type="SUPFAM" id="SSF48726">
    <property type="entry name" value="Immunoglobulin"/>
    <property type="match status" value="3"/>
</dbReference>
<proteinExistence type="predicted"/>
<keyword evidence="3" id="KW-1185">Reference proteome</keyword>
<dbReference type="InterPro" id="IPR050958">
    <property type="entry name" value="Cell_Adh-Cytoskel_Orgn"/>
</dbReference>
<dbReference type="PROSITE" id="PS50835">
    <property type="entry name" value="IG_LIKE"/>
    <property type="match status" value="3"/>
</dbReference>
<dbReference type="GO" id="GO:0005886">
    <property type="term" value="C:plasma membrane"/>
    <property type="evidence" value="ECO:0007669"/>
    <property type="project" value="TreeGrafter"/>
</dbReference>